<dbReference type="KEGG" id="rmar:GBA65_11770"/>
<evidence type="ECO:0000313" key="1">
    <source>
        <dbReference type="EMBL" id="QIN79087.1"/>
    </source>
</evidence>
<dbReference type="AlphaFoldDB" id="A0A6G8PY74"/>
<protein>
    <recommendedName>
        <fullName evidence="3">ABM domain-containing protein</fullName>
    </recommendedName>
</protein>
<dbReference type="EMBL" id="CP045121">
    <property type="protein sequence ID" value="QIN79087.1"/>
    <property type="molecule type" value="Genomic_DNA"/>
</dbReference>
<evidence type="ECO:0000313" key="2">
    <source>
        <dbReference type="Proteomes" id="UP000502706"/>
    </source>
</evidence>
<sequence length="158" mass="17972">MERHVPSTRGVGLEVYEAFGRLAPQRAEYASLPIRDGFDWEGCAAGLDAVDLYLVVFRSVRRAAADDRLLKEYDDRAYDEALASGGVLRYFRGRVNERRECLSFCLWESRRHAVTAAGKPAHGEAARISEEMYESYDLERYLVRKPRRDAGLGIEQVP</sequence>
<proteinExistence type="predicted"/>
<dbReference type="PANTHER" id="PTHR36986:SF1">
    <property type="entry name" value="UPF0643 PROTEIN PB2B2.08"/>
    <property type="match status" value="1"/>
</dbReference>
<name>A0A6G8PY74_9ACTN</name>
<dbReference type="Proteomes" id="UP000502706">
    <property type="component" value="Chromosome"/>
</dbReference>
<dbReference type="PANTHER" id="PTHR36986">
    <property type="entry name" value="UPF0643 PROTEIN PB2B2.08"/>
    <property type="match status" value="1"/>
</dbReference>
<dbReference type="RefSeq" id="WP_166396748.1">
    <property type="nucleotide sequence ID" value="NZ_CP045121.1"/>
</dbReference>
<keyword evidence="2" id="KW-1185">Reference proteome</keyword>
<gene>
    <name evidence="1" type="ORF">GBA65_11770</name>
</gene>
<accession>A0A6G8PY74</accession>
<evidence type="ECO:0008006" key="3">
    <source>
        <dbReference type="Google" id="ProtNLM"/>
    </source>
</evidence>
<organism evidence="1 2">
    <name type="scientific">Rubrobacter marinus</name>
    <dbReference type="NCBI Taxonomy" id="2653852"/>
    <lineage>
        <taxon>Bacteria</taxon>
        <taxon>Bacillati</taxon>
        <taxon>Actinomycetota</taxon>
        <taxon>Rubrobacteria</taxon>
        <taxon>Rubrobacterales</taxon>
        <taxon>Rubrobacteraceae</taxon>
        <taxon>Rubrobacter</taxon>
    </lineage>
</organism>
<reference evidence="1 2" key="1">
    <citation type="submission" date="2019-10" db="EMBL/GenBank/DDBJ databases">
        <title>Rubrobacter sp nov SCSIO 52915 isolated from a deep-sea sediment in the South China Sea.</title>
        <authorList>
            <person name="Chen R.W."/>
        </authorList>
    </citation>
    <scope>NUCLEOTIDE SEQUENCE [LARGE SCALE GENOMIC DNA]</scope>
    <source>
        <strain evidence="1 2">SCSIO 52915</strain>
    </source>
</reference>